<keyword evidence="1" id="KW-0812">Transmembrane</keyword>
<gene>
    <name evidence="2" type="ORF">FHU36_007170</name>
</gene>
<feature type="transmembrane region" description="Helical" evidence="1">
    <location>
        <begin position="230"/>
        <end position="248"/>
    </location>
</feature>
<feature type="transmembrane region" description="Helical" evidence="1">
    <location>
        <begin position="59"/>
        <end position="77"/>
    </location>
</feature>
<feature type="transmembrane region" description="Helical" evidence="1">
    <location>
        <begin position="153"/>
        <end position="170"/>
    </location>
</feature>
<comment type="caution">
    <text evidence="2">The sequence shown here is derived from an EMBL/GenBank/DDBJ whole genome shotgun (WGS) entry which is preliminary data.</text>
</comment>
<sequence length="572" mass="60719">MLAVVFLALSALAVPVAYSWATVPLPRYLADYFARKQTVAVTVFNGDRIIRYLQVSRRFRWIGGGLGMALAATVMVHEATVSPYFPITGWFLGGVAAEFTFTRFRPRMGRPHGMRLASSLLVGIWRLSAALSAAVALSTVVRSFRMDVGVAERGWAVLALGVVLAVHLLLRHLNGTPVPHGPADLVDAELAIRSRSARTLLAGGTAVALWTASRCGLPELPAGLRGGPEFFTTALPIFAWLLAAISPWQVTAAARRRFPAPLPAVLTLLLCAGLLTRWQSAESAPAADDRARLATEPLVRSLSRPVESAKQRPEADGWELLFGPHDGVVFTEAEVRLPGRRPQGRPAPLALSGDGHHVAYLDRRSRRVVALDLTTLRPAHLTGPLADAAVPGVVLSADGRHAVLTSGTGSELVDIRTGRRAVLRGLRRVLGVGPGGVTVGTTGGTTGGEALPGSPDTALLTLDARGRELTRVPFDPTLKARLSPDGHTLAVVSPTEVVTMDPGTGRVRGRAPLGIPDVERAPDVLGWSVGGDLLVRIDPWGFDEALDHLVDPATGRARPVKDLTGSVFGRLS</sequence>
<evidence type="ECO:0000313" key="2">
    <source>
        <dbReference type="EMBL" id="MBB6350598.1"/>
    </source>
</evidence>
<dbReference type="Proteomes" id="UP000583800">
    <property type="component" value="Unassembled WGS sequence"/>
</dbReference>
<keyword evidence="1" id="KW-1133">Transmembrane helix</keyword>
<evidence type="ECO:0008006" key="4">
    <source>
        <dbReference type="Google" id="ProtNLM"/>
    </source>
</evidence>
<feature type="transmembrane region" description="Helical" evidence="1">
    <location>
        <begin position="260"/>
        <end position="278"/>
    </location>
</feature>
<feature type="transmembrane region" description="Helical" evidence="1">
    <location>
        <begin position="116"/>
        <end position="141"/>
    </location>
</feature>
<name>A0A7X0F075_9ACTN</name>
<keyword evidence="3" id="KW-1185">Reference proteome</keyword>
<dbReference type="Gene3D" id="2.130.10.10">
    <property type="entry name" value="YVTN repeat-like/Quinoprotein amine dehydrogenase"/>
    <property type="match status" value="1"/>
</dbReference>
<dbReference type="AlphaFoldDB" id="A0A7X0F075"/>
<dbReference type="SUPFAM" id="SSF82171">
    <property type="entry name" value="DPP6 N-terminal domain-like"/>
    <property type="match status" value="1"/>
</dbReference>
<evidence type="ECO:0000313" key="3">
    <source>
        <dbReference type="Proteomes" id="UP000583800"/>
    </source>
</evidence>
<keyword evidence="1" id="KW-0472">Membrane</keyword>
<evidence type="ECO:0000256" key="1">
    <source>
        <dbReference type="SAM" id="Phobius"/>
    </source>
</evidence>
<organism evidence="2 3">
    <name type="scientific">Nonomuraea muscovyensis</name>
    <dbReference type="NCBI Taxonomy" id="1124761"/>
    <lineage>
        <taxon>Bacteria</taxon>
        <taxon>Bacillati</taxon>
        <taxon>Actinomycetota</taxon>
        <taxon>Actinomycetes</taxon>
        <taxon>Streptosporangiales</taxon>
        <taxon>Streptosporangiaceae</taxon>
        <taxon>Nonomuraea</taxon>
    </lineage>
</organism>
<proteinExistence type="predicted"/>
<accession>A0A7X0F075</accession>
<dbReference type="EMBL" id="JACHJB010000003">
    <property type="protein sequence ID" value="MBB6350598.1"/>
    <property type="molecule type" value="Genomic_DNA"/>
</dbReference>
<protein>
    <recommendedName>
        <fullName evidence="4">WD40 repeat domain-containing protein</fullName>
    </recommendedName>
</protein>
<reference evidence="2 3" key="1">
    <citation type="submission" date="2020-08" db="EMBL/GenBank/DDBJ databases">
        <title>Sequencing the genomes of 1000 actinobacteria strains.</title>
        <authorList>
            <person name="Klenk H.-P."/>
        </authorList>
    </citation>
    <scope>NUCLEOTIDE SEQUENCE [LARGE SCALE GENOMIC DNA]</scope>
    <source>
        <strain evidence="2 3">DSM 45913</strain>
    </source>
</reference>
<dbReference type="InterPro" id="IPR015943">
    <property type="entry name" value="WD40/YVTN_repeat-like_dom_sf"/>
</dbReference>
<dbReference type="RefSeq" id="WP_185088359.1">
    <property type="nucleotide sequence ID" value="NZ_JACHJB010000003.1"/>
</dbReference>